<dbReference type="CDD" id="cd06558">
    <property type="entry name" value="crotonase-like"/>
    <property type="match status" value="1"/>
</dbReference>
<dbReference type="Pfam" id="PF00378">
    <property type="entry name" value="ECH_1"/>
    <property type="match status" value="1"/>
</dbReference>
<sequence length="266" mass="28607">MITLPQLTDAELSLSDNVATLTLNRHDVRNALTSTALIEDICLTANWINQTQSIAVLVITGAGSAFSAGGNVKDMANRAGDFGGDVKTLMDKYRHGIQKIPLAMQSIEVPVIAAVNGPAIGAGFDLANMCDIRIASEKAKFGETFSSLGLIPGDGGAWFLQRIIGYQQAAELTFTGRVIDAQEALTLGVVLKVVEADQLMAESYDLAKQIASNPIAAMRMTKRLMKMAQRTELPDFLSMCAAFQGMCHHDEDHMKAVEAMLAKMSK</sequence>
<dbReference type="Gene3D" id="1.10.12.10">
    <property type="entry name" value="Lyase 2-enoyl-coa Hydratase, Chain A, domain 2"/>
    <property type="match status" value="1"/>
</dbReference>
<dbReference type="InterPro" id="IPR014748">
    <property type="entry name" value="Enoyl-CoA_hydra_C"/>
</dbReference>
<dbReference type="EMBL" id="BSSU01000010">
    <property type="protein sequence ID" value="GLX82658.1"/>
    <property type="molecule type" value="Genomic_DNA"/>
</dbReference>
<evidence type="ECO:0000313" key="4">
    <source>
        <dbReference type="Proteomes" id="UP001157133"/>
    </source>
</evidence>
<dbReference type="PANTHER" id="PTHR11941">
    <property type="entry name" value="ENOYL-COA HYDRATASE-RELATED"/>
    <property type="match status" value="1"/>
</dbReference>
<dbReference type="RefSeq" id="WP_284208028.1">
    <property type="nucleotide sequence ID" value="NZ_BSSU01000010.1"/>
</dbReference>
<comment type="similarity">
    <text evidence="1">Belongs to the enoyl-CoA hydratase/isomerase family.</text>
</comment>
<dbReference type="SUPFAM" id="SSF52096">
    <property type="entry name" value="ClpP/crotonase"/>
    <property type="match status" value="1"/>
</dbReference>
<dbReference type="InterPro" id="IPR029045">
    <property type="entry name" value="ClpP/crotonase-like_dom_sf"/>
</dbReference>
<keyword evidence="4" id="KW-1185">Reference proteome</keyword>
<accession>A0ABQ6H3A5</accession>
<dbReference type="Gene3D" id="3.90.226.10">
    <property type="entry name" value="2-enoyl-CoA Hydratase, Chain A, domain 1"/>
    <property type="match status" value="1"/>
</dbReference>
<dbReference type="PANTHER" id="PTHR11941:SF54">
    <property type="entry name" value="ENOYL-COA HYDRATASE, MITOCHONDRIAL"/>
    <property type="match status" value="1"/>
</dbReference>
<dbReference type="InterPro" id="IPR001753">
    <property type="entry name" value="Enoyl-CoA_hydra/iso"/>
</dbReference>
<name>A0ABQ6H3A5_9GAMM</name>
<proteinExistence type="inferred from homology"/>
<organism evidence="3 4">
    <name type="scientific">Thalassotalea eurytherma</name>
    <dbReference type="NCBI Taxonomy" id="1144278"/>
    <lineage>
        <taxon>Bacteria</taxon>
        <taxon>Pseudomonadati</taxon>
        <taxon>Pseudomonadota</taxon>
        <taxon>Gammaproteobacteria</taxon>
        <taxon>Alteromonadales</taxon>
        <taxon>Colwelliaceae</taxon>
        <taxon>Thalassotalea</taxon>
    </lineage>
</organism>
<reference evidence="3 4" key="1">
    <citation type="submission" date="2023-03" db="EMBL/GenBank/DDBJ databases">
        <title>Draft genome sequence of Thalassotalea eurytherma JCM 18482T.</title>
        <authorList>
            <person name="Sawabe T."/>
        </authorList>
    </citation>
    <scope>NUCLEOTIDE SEQUENCE [LARGE SCALE GENOMIC DNA]</scope>
    <source>
        <strain evidence="3 4">JCM 18482</strain>
    </source>
</reference>
<comment type="caution">
    <text evidence="3">The sequence shown here is derived from an EMBL/GenBank/DDBJ whole genome shotgun (WGS) entry which is preliminary data.</text>
</comment>
<dbReference type="Proteomes" id="UP001157133">
    <property type="component" value="Unassembled WGS sequence"/>
</dbReference>
<protein>
    <submittedName>
        <fullName evidence="3">Enoyl-CoA hydratase</fullName>
    </submittedName>
</protein>
<gene>
    <name evidence="3" type="ORF">theurythT_21100</name>
</gene>
<keyword evidence="2" id="KW-0456">Lyase</keyword>
<evidence type="ECO:0000256" key="1">
    <source>
        <dbReference type="ARBA" id="ARBA00005254"/>
    </source>
</evidence>
<evidence type="ECO:0000256" key="2">
    <source>
        <dbReference type="ARBA" id="ARBA00023239"/>
    </source>
</evidence>
<evidence type="ECO:0000313" key="3">
    <source>
        <dbReference type="EMBL" id="GLX82658.1"/>
    </source>
</evidence>